<organism evidence="7 8">
    <name type="scientific">Aliiruegeria lutimaris</name>
    <dbReference type="NCBI Taxonomy" id="571298"/>
    <lineage>
        <taxon>Bacteria</taxon>
        <taxon>Pseudomonadati</taxon>
        <taxon>Pseudomonadota</taxon>
        <taxon>Alphaproteobacteria</taxon>
        <taxon>Rhodobacterales</taxon>
        <taxon>Roseobacteraceae</taxon>
        <taxon>Aliiruegeria</taxon>
    </lineage>
</organism>
<feature type="transmembrane region" description="Helical" evidence="6">
    <location>
        <begin position="7"/>
        <end position="26"/>
    </location>
</feature>
<dbReference type="GO" id="GO:0016020">
    <property type="term" value="C:membrane"/>
    <property type="evidence" value="ECO:0007669"/>
    <property type="project" value="UniProtKB-SubCell"/>
</dbReference>
<keyword evidence="8" id="KW-1185">Reference proteome</keyword>
<evidence type="ECO:0000256" key="4">
    <source>
        <dbReference type="ARBA" id="ARBA00022989"/>
    </source>
</evidence>
<dbReference type="PANTHER" id="PTHR21716:SF64">
    <property type="entry name" value="AI-2 TRANSPORT PROTEIN TQSA"/>
    <property type="match status" value="1"/>
</dbReference>
<feature type="transmembrane region" description="Helical" evidence="6">
    <location>
        <begin position="32"/>
        <end position="52"/>
    </location>
</feature>
<keyword evidence="4 6" id="KW-1133">Transmembrane helix</keyword>
<evidence type="ECO:0000256" key="3">
    <source>
        <dbReference type="ARBA" id="ARBA00022692"/>
    </source>
</evidence>
<dbReference type="PANTHER" id="PTHR21716">
    <property type="entry name" value="TRANSMEMBRANE PROTEIN"/>
    <property type="match status" value="1"/>
</dbReference>
<dbReference type="AlphaFoldDB" id="A0A1G8IZD4"/>
<evidence type="ECO:0000256" key="2">
    <source>
        <dbReference type="ARBA" id="ARBA00009773"/>
    </source>
</evidence>
<sequence length="368" mass="39463">MQSEMHRLQLWFLGIIAFAVILFLLVQAKFLLISFSIALMLFSLTSGAIGYLQTLRIGQARLSVLLASILAVSLIAAVLILLSVLVLTQTNVVVSTVLQYSGPSQEAVAEIFGWIGDDAEAAVLSWLSEVKIAPWLATLAGQAGNLASGTVLVILFIGFLFLERVWFSNKLENLLDDPARAQRIEGILSSIVHRVNRYLVVKAAISTITGALVYLMMRLLGLELAFAMGVLTFILNFIPNIGSIVATLVVALVGYVQTGEQFTGLALLSVIGALQFSVGQVLEPLLLGNTLQLSSLGIILSLAFWAAVWGVLGMFLAVPIMVAIMIICSHVPRLRPIAILLSQKGLPDLAGHKEGTGSDDTEIDKKAA</sequence>
<evidence type="ECO:0000256" key="1">
    <source>
        <dbReference type="ARBA" id="ARBA00004141"/>
    </source>
</evidence>
<evidence type="ECO:0000313" key="8">
    <source>
        <dbReference type="Proteomes" id="UP000199382"/>
    </source>
</evidence>
<evidence type="ECO:0000313" key="7">
    <source>
        <dbReference type="EMBL" id="SDI24226.1"/>
    </source>
</evidence>
<dbReference type="EMBL" id="FNEK01000001">
    <property type="protein sequence ID" value="SDI24226.1"/>
    <property type="molecule type" value="Genomic_DNA"/>
</dbReference>
<gene>
    <name evidence="7" type="ORF">SAMN04488026_1001172</name>
</gene>
<dbReference type="Proteomes" id="UP000199382">
    <property type="component" value="Unassembled WGS sequence"/>
</dbReference>
<evidence type="ECO:0000256" key="6">
    <source>
        <dbReference type="SAM" id="Phobius"/>
    </source>
</evidence>
<dbReference type="RefSeq" id="WP_093147512.1">
    <property type="nucleotide sequence ID" value="NZ_FNEK01000001.1"/>
</dbReference>
<reference evidence="7 8" key="1">
    <citation type="submission" date="2016-10" db="EMBL/GenBank/DDBJ databases">
        <authorList>
            <person name="de Groot N.N."/>
        </authorList>
    </citation>
    <scope>NUCLEOTIDE SEQUENCE [LARGE SCALE GENOMIC DNA]</scope>
    <source>
        <strain evidence="7 8">DSM 25294</strain>
    </source>
</reference>
<evidence type="ECO:0000256" key="5">
    <source>
        <dbReference type="ARBA" id="ARBA00023136"/>
    </source>
</evidence>
<dbReference type="STRING" id="571298.SAMN04488026_1001172"/>
<dbReference type="OrthoDB" id="9799225at2"/>
<proteinExistence type="inferred from homology"/>
<dbReference type="InterPro" id="IPR002549">
    <property type="entry name" value="AI-2E-like"/>
</dbReference>
<protein>
    <submittedName>
        <fullName evidence="7">Predicted PurR-regulated permease PerM</fullName>
    </submittedName>
</protein>
<feature type="transmembrane region" description="Helical" evidence="6">
    <location>
        <begin position="262"/>
        <end position="282"/>
    </location>
</feature>
<name>A0A1G8IZD4_9RHOB</name>
<comment type="similarity">
    <text evidence="2">Belongs to the autoinducer-2 exporter (AI-2E) (TC 2.A.86) family.</text>
</comment>
<dbReference type="GO" id="GO:0055085">
    <property type="term" value="P:transmembrane transport"/>
    <property type="evidence" value="ECO:0007669"/>
    <property type="project" value="TreeGrafter"/>
</dbReference>
<keyword evidence="5 6" id="KW-0472">Membrane</keyword>
<feature type="transmembrane region" description="Helical" evidence="6">
    <location>
        <begin position="143"/>
        <end position="162"/>
    </location>
</feature>
<feature type="transmembrane region" description="Helical" evidence="6">
    <location>
        <begin position="226"/>
        <end position="255"/>
    </location>
</feature>
<feature type="transmembrane region" description="Helical" evidence="6">
    <location>
        <begin position="64"/>
        <end position="87"/>
    </location>
</feature>
<feature type="transmembrane region" description="Helical" evidence="6">
    <location>
        <begin position="199"/>
        <end position="220"/>
    </location>
</feature>
<feature type="transmembrane region" description="Helical" evidence="6">
    <location>
        <begin position="302"/>
        <end position="327"/>
    </location>
</feature>
<keyword evidence="3 6" id="KW-0812">Transmembrane</keyword>
<accession>A0A1G8IZD4</accession>
<comment type="subcellular location">
    <subcellularLocation>
        <location evidence="1">Membrane</location>
        <topology evidence="1">Multi-pass membrane protein</topology>
    </subcellularLocation>
</comment>
<dbReference type="Pfam" id="PF01594">
    <property type="entry name" value="AI-2E_transport"/>
    <property type="match status" value="1"/>
</dbReference>